<evidence type="ECO:0000256" key="1">
    <source>
        <dbReference type="SAM" id="Phobius"/>
    </source>
</evidence>
<organism evidence="2">
    <name type="scientific">marine metagenome</name>
    <dbReference type="NCBI Taxonomy" id="408172"/>
    <lineage>
        <taxon>unclassified sequences</taxon>
        <taxon>metagenomes</taxon>
        <taxon>ecological metagenomes</taxon>
    </lineage>
</organism>
<dbReference type="EMBL" id="UINC01185951">
    <property type="protein sequence ID" value="SVD97923.1"/>
    <property type="molecule type" value="Genomic_DNA"/>
</dbReference>
<dbReference type="AlphaFoldDB" id="A0A382ZR63"/>
<protein>
    <submittedName>
        <fullName evidence="2">Uncharacterized protein</fullName>
    </submittedName>
</protein>
<proteinExistence type="predicted"/>
<feature type="transmembrane region" description="Helical" evidence="1">
    <location>
        <begin position="38"/>
        <end position="58"/>
    </location>
</feature>
<gene>
    <name evidence="2" type="ORF">METZ01_LOCUS450777</name>
</gene>
<feature type="transmembrane region" description="Helical" evidence="1">
    <location>
        <begin position="78"/>
        <end position="98"/>
    </location>
</feature>
<reference evidence="2" key="1">
    <citation type="submission" date="2018-05" db="EMBL/GenBank/DDBJ databases">
        <authorList>
            <person name="Lanie J.A."/>
            <person name="Ng W.-L."/>
            <person name="Kazmierczak K.M."/>
            <person name="Andrzejewski T.M."/>
            <person name="Davidsen T.M."/>
            <person name="Wayne K.J."/>
            <person name="Tettelin H."/>
            <person name="Glass J.I."/>
            <person name="Rusch D."/>
            <person name="Podicherti R."/>
            <person name="Tsui H.-C.T."/>
            <person name="Winkler M.E."/>
        </authorList>
    </citation>
    <scope>NUCLEOTIDE SEQUENCE</scope>
</reference>
<evidence type="ECO:0000313" key="2">
    <source>
        <dbReference type="EMBL" id="SVD97923.1"/>
    </source>
</evidence>
<keyword evidence="1" id="KW-0812">Transmembrane</keyword>
<name>A0A382ZR63_9ZZZZ</name>
<keyword evidence="1" id="KW-0472">Membrane</keyword>
<accession>A0A382ZR63</accession>
<keyword evidence="1" id="KW-1133">Transmembrane helix</keyword>
<sequence length="134" mass="15188">MGFILRKTASKIFRFATRNISQIINFVFGAFRKMPVRVGLAIVGSIYLVITFAVALLWSWFAVTLENEELSKTVQDSLSLVLVIILIWISIATFIPSLERQPDIIQVTESRDANIVEISPRTTVRDDDETELVE</sequence>